<dbReference type="PANTHER" id="PTHR31050:SF3">
    <property type="entry name" value="OS08G0412800 PROTEIN"/>
    <property type="match status" value="1"/>
</dbReference>
<name>A0A1R3HYL9_COCAP</name>
<gene>
    <name evidence="1" type="ORF">CCACVL1_16169</name>
</gene>
<dbReference type="Gramene" id="OMO75448">
    <property type="protein sequence ID" value="OMO75448"/>
    <property type="gene ID" value="CCACVL1_16169"/>
</dbReference>
<dbReference type="Proteomes" id="UP000188268">
    <property type="component" value="Unassembled WGS sequence"/>
</dbReference>
<reference evidence="1 2" key="1">
    <citation type="submission" date="2013-09" db="EMBL/GenBank/DDBJ databases">
        <title>Corchorus capsularis genome sequencing.</title>
        <authorList>
            <person name="Alam M."/>
            <person name="Haque M.S."/>
            <person name="Islam M.S."/>
            <person name="Emdad E.M."/>
            <person name="Islam M.M."/>
            <person name="Ahmed B."/>
            <person name="Halim A."/>
            <person name="Hossen Q.M.M."/>
            <person name="Hossain M.Z."/>
            <person name="Ahmed R."/>
            <person name="Khan M.M."/>
            <person name="Islam R."/>
            <person name="Rashid M.M."/>
            <person name="Khan S.A."/>
            <person name="Rahman M.S."/>
            <person name="Alam M."/>
        </authorList>
    </citation>
    <scope>NUCLEOTIDE SEQUENCE [LARGE SCALE GENOMIC DNA]</scope>
    <source>
        <strain evidence="2">cv. CVL-1</strain>
        <tissue evidence="1">Whole seedling</tissue>
    </source>
</reference>
<evidence type="ECO:0000313" key="1">
    <source>
        <dbReference type="EMBL" id="OMO75448.1"/>
    </source>
</evidence>
<dbReference type="EMBL" id="AWWV01011017">
    <property type="protein sequence ID" value="OMO75448.1"/>
    <property type="molecule type" value="Genomic_DNA"/>
</dbReference>
<comment type="caution">
    <text evidence="1">The sequence shown here is derived from an EMBL/GenBank/DDBJ whole genome shotgun (WGS) entry which is preliminary data.</text>
</comment>
<evidence type="ECO:0000313" key="2">
    <source>
        <dbReference type="Proteomes" id="UP000188268"/>
    </source>
</evidence>
<dbReference type="OrthoDB" id="647907at2759"/>
<dbReference type="OMA" id="FPISCKN"/>
<sequence>MYVTRPLSWYKQFPAELAKSPSIDGPNSGILIIQDEEMIEITGCFGLCNYKIKDIQPEELPFPQNKKIDICYTSGSGKDRKTDRDPVFLIPVLDQPLSSNLYYALQTRGSHKGEAFTSSKEEEAVTCCFCCKVFPDIKPQTADHHDMYQQFEICPYSHGSFVAKSVAPDGIPPSFLGRQGWEAVTSTPRNFNLGEAQGVDISLRSRLPEFNYFPISCKNSEPVVVGKWYCPYIFIKDGRPKDQITKSMYYEMTLEQRWEQVFECDKGYNEGNVVLVDVKVEREVFRVGGINENEAILRNERIVVDGVMWFRSCSKLGGEVDIGLSLAIIERMKWEQERFGWKSKEERQERIKRVEEFGNGGIWKKFGCYILVERKFPGELDLAPQAEGPDLGVLVILDEEAEPTCCFGLCKSDFLDDLPFPQNKKIEIRYSTGTGENRRTQRDPAFFVPVLGQPLSSNRYYVLKPRGSHKGKAYTSSAKEDAITCCFFCKCFPDMKPEVADHQNIYQQFEICPPKLGRFVAKSVSPDGVPPIFLRRKGWQAVISTPRNFTLGEAPGLNKALRARLPEFSFPISCKNSELVVVGKWYCPYIFIKDGTPKDQMTKSMYYEMTLEQRWEQVFACDKGYNEGNVVVVDVQVKREVFRVGGINEKEAILRNERIVVDGVMWFRSCSKVGGEVDIGLSLAIIERMKWEQERFGWTRK</sequence>
<dbReference type="Pfam" id="PF06880">
    <property type="entry name" value="DUF1262"/>
    <property type="match status" value="2"/>
</dbReference>
<dbReference type="InterPro" id="IPR010683">
    <property type="entry name" value="DUF1262"/>
</dbReference>
<dbReference type="PANTHER" id="PTHR31050">
    <property type="entry name" value="OS08G0413200 PROTEIN"/>
    <property type="match status" value="1"/>
</dbReference>
<keyword evidence="2" id="KW-1185">Reference proteome</keyword>
<proteinExistence type="predicted"/>
<dbReference type="STRING" id="210143.A0A1R3HYL9"/>
<protein>
    <submittedName>
        <fullName evidence="1">Uncharacterized protein</fullName>
    </submittedName>
</protein>
<organism evidence="1 2">
    <name type="scientific">Corchorus capsularis</name>
    <name type="common">Jute</name>
    <dbReference type="NCBI Taxonomy" id="210143"/>
    <lineage>
        <taxon>Eukaryota</taxon>
        <taxon>Viridiplantae</taxon>
        <taxon>Streptophyta</taxon>
        <taxon>Embryophyta</taxon>
        <taxon>Tracheophyta</taxon>
        <taxon>Spermatophyta</taxon>
        <taxon>Magnoliopsida</taxon>
        <taxon>eudicotyledons</taxon>
        <taxon>Gunneridae</taxon>
        <taxon>Pentapetalae</taxon>
        <taxon>rosids</taxon>
        <taxon>malvids</taxon>
        <taxon>Malvales</taxon>
        <taxon>Malvaceae</taxon>
        <taxon>Grewioideae</taxon>
        <taxon>Apeibeae</taxon>
        <taxon>Corchorus</taxon>
    </lineage>
</organism>
<accession>A0A1R3HYL9</accession>
<dbReference type="AlphaFoldDB" id="A0A1R3HYL9"/>